<feature type="domain" description="HpcH/HpaI aldolase/citrate lyase" evidence="4">
    <location>
        <begin position="18"/>
        <end position="244"/>
    </location>
</feature>
<evidence type="ECO:0000256" key="1">
    <source>
        <dbReference type="ARBA" id="ARBA00005568"/>
    </source>
</evidence>
<name>A0A366H9X0_9BURK</name>
<dbReference type="InterPro" id="IPR005000">
    <property type="entry name" value="Aldolase/citrate-lyase_domain"/>
</dbReference>
<dbReference type="SUPFAM" id="SSF51621">
    <property type="entry name" value="Phosphoenolpyruvate/pyruvate domain"/>
    <property type="match status" value="1"/>
</dbReference>
<dbReference type="GO" id="GO:0016832">
    <property type="term" value="F:aldehyde-lyase activity"/>
    <property type="evidence" value="ECO:0007669"/>
    <property type="project" value="TreeGrafter"/>
</dbReference>
<comment type="similarity">
    <text evidence="1">Belongs to the HpcH/HpaI aldolase family.</text>
</comment>
<dbReference type="AlphaFoldDB" id="A0A366H9X0"/>
<dbReference type="PANTHER" id="PTHR30502:SF0">
    <property type="entry name" value="PHOSPHOENOLPYRUVATE CARBOXYLASE FAMILY PROTEIN"/>
    <property type="match status" value="1"/>
</dbReference>
<dbReference type="Pfam" id="PF03328">
    <property type="entry name" value="HpcH_HpaI"/>
    <property type="match status" value="1"/>
</dbReference>
<proteinExistence type="inferred from homology"/>
<keyword evidence="2" id="KW-0479">Metal-binding</keyword>
<dbReference type="FunFam" id="3.20.20.60:FF:000004">
    <property type="entry name" value="5-keto-4-deoxy-D-glucarate aldolase"/>
    <property type="match status" value="1"/>
</dbReference>
<keyword evidence="6" id="KW-1185">Reference proteome</keyword>
<dbReference type="Gene3D" id="3.20.20.60">
    <property type="entry name" value="Phosphoenolpyruvate-binding domains"/>
    <property type="match status" value="1"/>
</dbReference>
<dbReference type="Proteomes" id="UP000253628">
    <property type="component" value="Unassembled WGS sequence"/>
</dbReference>
<dbReference type="EMBL" id="QNRQ01000008">
    <property type="protein sequence ID" value="RBP37926.1"/>
    <property type="molecule type" value="Genomic_DNA"/>
</dbReference>
<evidence type="ECO:0000256" key="2">
    <source>
        <dbReference type="ARBA" id="ARBA00022723"/>
    </source>
</evidence>
<dbReference type="OrthoDB" id="86160at2"/>
<sequence>MDMPRNTFKQALSQRQAQVGLFLGLANPISAEILATCGFDFLLIDAEHGPNDVRAVQAQLQAMAAYPVQCLVRPANHDAALIKQLLGVGVQTLLVPMVDNAEQARAVVSAMHYPPKGIRGVGTGLERGARWNAVPDYFAQVEANTCLIVQIESRTALQNLDEIAQVEGVDAVFLGPSDLAASMGHLGQPGHPEVKAAIEQGLKRITSHGKAAGVFCADPALAAPYQASGANFLALGADTGLLRSAATKLLNTVRPSVRVAGTGY</sequence>
<comment type="caution">
    <text evidence="5">The sequence shown here is derived from an EMBL/GenBank/DDBJ whole genome shotgun (WGS) entry which is preliminary data.</text>
</comment>
<keyword evidence="3" id="KW-0456">Lyase</keyword>
<evidence type="ECO:0000256" key="3">
    <source>
        <dbReference type="ARBA" id="ARBA00023239"/>
    </source>
</evidence>
<accession>A0A366H9X0</accession>
<organism evidence="5 6">
    <name type="scientific">Eoetvoesiella caeni</name>
    <dbReference type="NCBI Taxonomy" id="645616"/>
    <lineage>
        <taxon>Bacteria</taxon>
        <taxon>Pseudomonadati</taxon>
        <taxon>Pseudomonadota</taxon>
        <taxon>Betaproteobacteria</taxon>
        <taxon>Burkholderiales</taxon>
        <taxon>Alcaligenaceae</taxon>
        <taxon>Eoetvoesiella</taxon>
    </lineage>
</organism>
<dbReference type="InterPro" id="IPR040442">
    <property type="entry name" value="Pyrv_kinase-like_dom_sf"/>
</dbReference>
<evidence type="ECO:0000313" key="5">
    <source>
        <dbReference type="EMBL" id="RBP37926.1"/>
    </source>
</evidence>
<evidence type="ECO:0000313" key="6">
    <source>
        <dbReference type="Proteomes" id="UP000253628"/>
    </source>
</evidence>
<dbReference type="GO" id="GO:0005737">
    <property type="term" value="C:cytoplasm"/>
    <property type="evidence" value="ECO:0007669"/>
    <property type="project" value="TreeGrafter"/>
</dbReference>
<evidence type="ECO:0000259" key="4">
    <source>
        <dbReference type="Pfam" id="PF03328"/>
    </source>
</evidence>
<dbReference type="InterPro" id="IPR050251">
    <property type="entry name" value="HpcH-HpaI_aldolase"/>
</dbReference>
<dbReference type="InterPro" id="IPR015813">
    <property type="entry name" value="Pyrv/PenolPyrv_kinase-like_dom"/>
</dbReference>
<dbReference type="RefSeq" id="WP_113934082.1">
    <property type="nucleotide sequence ID" value="NZ_JACCEU010000009.1"/>
</dbReference>
<gene>
    <name evidence="5" type="ORF">DFR37_108108</name>
</gene>
<dbReference type="PANTHER" id="PTHR30502">
    <property type="entry name" value="2-KETO-3-DEOXY-L-RHAMNONATE ALDOLASE"/>
    <property type="match status" value="1"/>
</dbReference>
<protein>
    <submittedName>
        <fullName evidence="5">2,4-dihydroxyhept-2-enedioate aldolase</fullName>
    </submittedName>
</protein>
<dbReference type="GO" id="GO:0046872">
    <property type="term" value="F:metal ion binding"/>
    <property type="evidence" value="ECO:0007669"/>
    <property type="project" value="UniProtKB-KW"/>
</dbReference>
<reference evidence="5 6" key="1">
    <citation type="submission" date="2018-06" db="EMBL/GenBank/DDBJ databases">
        <title>Genomic Encyclopedia of Type Strains, Phase IV (KMG-IV): sequencing the most valuable type-strain genomes for metagenomic binning, comparative biology and taxonomic classification.</title>
        <authorList>
            <person name="Goeker M."/>
        </authorList>
    </citation>
    <scope>NUCLEOTIDE SEQUENCE [LARGE SCALE GENOMIC DNA]</scope>
    <source>
        <strain evidence="5 6">DSM 25520</strain>
    </source>
</reference>